<evidence type="ECO:0008006" key="15">
    <source>
        <dbReference type="Google" id="ProtNLM"/>
    </source>
</evidence>
<comment type="similarity">
    <text evidence="2">Belongs to the glycosyltransferase 43 family.</text>
</comment>
<evidence type="ECO:0000256" key="3">
    <source>
        <dbReference type="ARBA" id="ARBA00022679"/>
    </source>
</evidence>
<dbReference type="EMBL" id="HBHK01009008">
    <property type="protein sequence ID" value="CAD9676825.1"/>
    <property type="molecule type" value="Transcribed_RNA"/>
</dbReference>
<evidence type="ECO:0000256" key="9">
    <source>
        <dbReference type="PIRSR" id="PIRSR605027-1"/>
    </source>
</evidence>
<dbReference type="GO" id="GO:0050650">
    <property type="term" value="P:chondroitin sulfate proteoglycan biosynthetic process"/>
    <property type="evidence" value="ECO:0007669"/>
    <property type="project" value="TreeGrafter"/>
</dbReference>
<dbReference type="PANTHER" id="PTHR10896:SF65">
    <property type="entry name" value="GALACTOSYLGALACTOSYLXYLOSYLPROTEIN 3-BETA-GLUCURONOSYLTRANSFERASE 3"/>
    <property type="match status" value="1"/>
</dbReference>
<evidence type="ECO:0000256" key="13">
    <source>
        <dbReference type="SAM" id="Coils"/>
    </source>
</evidence>
<dbReference type="AlphaFoldDB" id="A0A7S2RPF5"/>
<keyword evidence="10" id="KW-0479">Metal-binding</keyword>
<evidence type="ECO:0000256" key="6">
    <source>
        <dbReference type="ARBA" id="ARBA00022989"/>
    </source>
</evidence>
<feature type="coiled-coil region" evidence="13">
    <location>
        <begin position="48"/>
        <end position="99"/>
    </location>
</feature>
<dbReference type="GO" id="GO:0015018">
    <property type="term" value="F:galactosylgalactosylxylosylprotein 3-beta-glucuronosyltransferase activity"/>
    <property type="evidence" value="ECO:0007669"/>
    <property type="project" value="InterPro"/>
</dbReference>
<organism evidence="14">
    <name type="scientific">Mucochytrium quahogii</name>
    <dbReference type="NCBI Taxonomy" id="96639"/>
    <lineage>
        <taxon>Eukaryota</taxon>
        <taxon>Sar</taxon>
        <taxon>Stramenopiles</taxon>
        <taxon>Bigyra</taxon>
        <taxon>Labyrinthulomycetes</taxon>
        <taxon>Thraustochytrida</taxon>
        <taxon>Thraustochytriidae</taxon>
        <taxon>Mucochytrium</taxon>
    </lineage>
</organism>
<keyword evidence="10" id="KW-0464">Manganese</keyword>
<evidence type="ECO:0000256" key="7">
    <source>
        <dbReference type="ARBA" id="ARBA00023136"/>
    </source>
</evidence>
<dbReference type="InterPro" id="IPR005027">
    <property type="entry name" value="Glyco_trans_43"/>
</dbReference>
<accession>A0A7S2RPF5</accession>
<dbReference type="PROSITE" id="PS51257">
    <property type="entry name" value="PROKAR_LIPOPROTEIN"/>
    <property type="match status" value="1"/>
</dbReference>
<feature type="glycosylation site" description="N-linked (GlcNAc...) asparagine" evidence="12">
    <location>
        <position position="348"/>
    </location>
</feature>
<gene>
    <name evidence="14" type="ORF">QSP1433_LOCUS5552</name>
</gene>
<dbReference type="Pfam" id="PF03360">
    <property type="entry name" value="Glyco_transf_43"/>
    <property type="match status" value="1"/>
</dbReference>
<dbReference type="SUPFAM" id="SSF53448">
    <property type="entry name" value="Nucleotide-diphospho-sugar transferases"/>
    <property type="match status" value="1"/>
</dbReference>
<dbReference type="Gene3D" id="3.90.550.10">
    <property type="entry name" value="Spore Coat Polysaccharide Biosynthesis Protein SpsA, Chain A"/>
    <property type="match status" value="1"/>
</dbReference>
<keyword evidence="7" id="KW-0472">Membrane</keyword>
<evidence type="ECO:0000256" key="10">
    <source>
        <dbReference type="PIRSR" id="PIRSR605027-3"/>
    </source>
</evidence>
<keyword evidence="13" id="KW-0175">Coiled coil</keyword>
<name>A0A7S2RPF5_9STRA</name>
<keyword evidence="4" id="KW-0812">Transmembrane</keyword>
<keyword evidence="3" id="KW-0808">Transferase</keyword>
<evidence type="ECO:0000256" key="12">
    <source>
        <dbReference type="PIRSR" id="PIRSR605027-6"/>
    </source>
</evidence>
<keyword evidence="6" id="KW-1133">Transmembrane helix</keyword>
<comment type="subcellular location">
    <subcellularLocation>
        <location evidence="1">Membrane</location>
        <topology evidence="1">Single-pass type II membrane protein</topology>
    </subcellularLocation>
</comment>
<evidence type="ECO:0000256" key="4">
    <source>
        <dbReference type="ARBA" id="ARBA00022692"/>
    </source>
</evidence>
<evidence type="ECO:0000256" key="2">
    <source>
        <dbReference type="ARBA" id="ARBA00007706"/>
    </source>
</evidence>
<evidence type="ECO:0000256" key="5">
    <source>
        <dbReference type="ARBA" id="ARBA00022968"/>
    </source>
</evidence>
<evidence type="ECO:0000256" key="11">
    <source>
        <dbReference type="PIRSR" id="PIRSR605027-4"/>
    </source>
</evidence>
<evidence type="ECO:0000313" key="14">
    <source>
        <dbReference type="EMBL" id="CAD9676825.1"/>
    </source>
</evidence>
<dbReference type="GO" id="GO:0005975">
    <property type="term" value="P:carbohydrate metabolic process"/>
    <property type="evidence" value="ECO:0007669"/>
    <property type="project" value="TreeGrafter"/>
</dbReference>
<proteinExistence type="inferred from homology"/>
<feature type="active site" description="Proton donor/acceptor" evidence="9">
    <location>
        <position position="329"/>
    </location>
</feature>
<feature type="binding site" evidence="10">
    <location>
        <position position="239"/>
    </location>
    <ligand>
        <name>Mn(2+)</name>
        <dbReference type="ChEBI" id="CHEBI:29035"/>
    </ligand>
</feature>
<protein>
    <recommendedName>
        <fullName evidence="15">Galactosylgalactosylxylosylprotein 3-beta-glucuronosyltransferase</fullName>
    </recommendedName>
</protein>
<dbReference type="PANTHER" id="PTHR10896">
    <property type="entry name" value="GALACTOSYLGALACTOSYLXYLOSYLPROTEIN 3-BETA-GLUCURONOSYLTRANSFERASE BETA-1,3-GLUCURONYLTRANSFERASE"/>
    <property type="match status" value="1"/>
</dbReference>
<dbReference type="InterPro" id="IPR029044">
    <property type="entry name" value="Nucleotide-diphossugar_trans"/>
</dbReference>
<keyword evidence="5" id="KW-0735">Signal-anchor</keyword>
<sequence>MARGVRASCVLWVLVALVGCMVLVQVSFSWKIFSYNAKTDERAEEERVNGLRTDKATLQKRNDELRIEVEGLKMKIEKLESMIENIKAKESELSGMEVKVNTKHIGAVYSETVGVLEEVVTSKEEVFDMMPHAKGQRMVYVVTPTYDRITQKADLTRMAQALMLNAHVYWVVIEDTSHSNGKLTHRVRKLLVEANIAFAHVGSMSPKQSNFRGIAQRNKGLDVVRSVGIPGTIYFGDDDNAYDYRIFDDIRNIKGLGVFASGFSGDGNYERCLVDSKNRSKVVGFVSKYDGQRKFKLDMGGFAFSTELLATKGDNFHFDEDSLKKGQLESSIVGTFVDSFDQLEPVGNCTQVRFWHIAKHKSRYPIYSKIPRKEPENVGLIAST</sequence>
<comment type="cofactor">
    <cofactor evidence="10">
        <name>Mn(2+)</name>
        <dbReference type="ChEBI" id="CHEBI:29035"/>
    </cofactor>
</comment>
<evidence type="ECO:0000256" key="8">
    <source>
        <dbReference type="ARBA" id="ARBA00023180"/>
    </source>
</evidence>
<reference evidence="14" key="1">
    <citation type="submission" date="2021-01" db="EMBL/GenBank/DDBJ databases">
        <authorList>
            <person name="Corre E."/>
            <person name="Pelletier E."/>
            <person name="Niang G."/>
            <person name="Scheremetjew M."/>
            <person name="Finn R."/>
            <person name="Kale V."/>
            <person name="Holt S."/>
            <person name="Cochrane G."/>
            <person name="Meng A."/>
            <person name="Brown T."/>
            <person name="Cohen L."/>
        </authorList>
    </citation>
    <scope>NUCLEOTIDE SEQUENCE</scope>
    <source>
        <strain evidence="14">NY070348D</strain>
    </source>
</reference>
<feature type="site" description="Interaction with galactose moiety of substrate glycoprotein" evidence="11">
    <location>
        <position position="270"/>
    </location>
</feature>
<dbReference type="GO" id="GO:0000139">
    <property type="term" value="C:Golgi membrane"/>
    <property type="evidence" value="ECO:0007669"/>
    <property type="project" value="TreeGrafter"/>
</dbReference>
<evidence type="ECO:0000256" key="1">
    <source>
        <dbReference type="ARBA" id="ARBA00004606"/>
    </source>
</evidence>
<keyword evidence="8 12" id="KW-0325">Glycoprotein</keyword>
<dbReference type="GO" id="GO:0046872">
    <property type="term" value="F:metal ion binding"/>
    <property type="evidence" value="ECO:0007669"/>
    <property type="project" value="UniProtKB-KW"/>
</dbReference>